<protein>
    <submittedName>
        <fullName evidence="2">Uncharacterized protein</fullName>
    </submittedName>
</protein>
<accession>A0A834BL30</accession>
<evidence type="ECO:0000256" key="1">
    <source>
        <dbReference type="SAM" id="MobiDB-lite"/>
    </source>
</evidence>
<dbReference type="Proteomes" id="UP000664940">
    <property type="component" value="Unassembled WGS sequence"/>
</dbReference>
<gene>
    <name evidence="2" type="ORF">HJG60_007984</name>
</gene>
<feature type="region of interest" description="Disordered" evidence="1">
    <location>
        <begin position="1"/>
        <end position="50"/>
    </location>
</feature>
<feature type="compositionally biased region" description="Basic and acidic residues" evidence="1">
    <location>
        <begin position="17"/>
        <end position="28"/>
    </location>
</feature>
<proteinExistence type="predicted"/>
<comment type="caution">
    <text evidence="2">The sequence shown here is derived from an EMBL/GenBank/DDBJ whole genome shotgun (WGS) entry which is preliminary data.</text>
</comment>
<evidence type="ECO:0000313" key="3">
    <source>
        <dbReference type="Proteomes" id="UP000664940"/>
    </source>
</evidence>
<reference evidence="2 3" key="1">
    <citation type="journal article" date="2020" name="Nature">
        <title>Six reference-quality genomes reveal evolution of bat adaptations.</title>
        <authorList>
            <person name="Jebb D."/>
            <person name="Huang Z."/>
            <person name="Pippel M."/>
            <person name="Hughes G.M."/>
            <person name="Lavrichenko K."/>
            <person name="Devanna P."/>
            <person name="Winkler S."/>
            <person name="Jermiin L.S."/>
            <person name="Skirmuntt E.C."/>
            <person name="Katzourakis A."/>
            <person name="Burkitt-Gray L."/>
            <person name="Ray D.A."/>
            <person name="Sullivan K.A.M."/>
            <person name="Roscito J.G."/>
            <person name="Kirilenko B.M."/>
            <person name="Davalos L.M."/>
            <person name="Corthals A.P."/>
            <person name="Power M.L."/>
            <person name="Jones G."/>
            <person name="Ransome R.D."/>
            <person name="Dechmann D.K.N."/>
            <person name="Locatelli A.G."/>
            <person name="Puechmaille S.J."/>
            <person name="Fedrigo O."/>
            <person name="Jarvis E.D."/>
            <person name="Hiller M."/>
            <person name="Vernes S.C."/>
            <person name="Myers E.W."/>
            <person name="Teeling E.C."/>
        </authorList>
    </citation>
    <scope>NUCLEOTIDE SEQUENCE [LARGE SCALE GENOMIC DNA]</scope>
    <source>
        <strain evidence="2">Bat1K_MPI-CBG_1</strain>
    </source>
</reference>
<organism evidence="2 3">
    <name type="scientific">Phyllostomus discolor</name>
    <name type="common">pale spear-nosed bat</name>
    <dbReference type="NCBI Taxonomy" id="89673"/>
    <lineage>
        <taxon>Eukaryota</taxon>
        <taxon>Metazoa</taxon>
        <taxon>Chordata</taxon>
        <taxon>Craniata</taxon>
        <taxon>Vertebrata</taxon>
        <taxon>Euteleostomi</taxon>
        <taxon>Mammalia</taxon>
        <taxon>Eutheria</taxon>
        <taxon>Laurasiatheria</taxon>
        <taxon>Chiroptera</taxon>
        <taxon>Yangochiroptera</taxon>
        <taxon>Phyllostomidae</taxon>
        <taxon>Phyllostominae</taxon>
        <taxon>Phyllostomus</taxon>
    </lineage>
</organism>
<evidence type="ECO:0000313" key="2">
    <source>
        <dbReference type="EMBL" id="KAF6131083.1"/>
    </source>
</evidence>
<sequence length="120" mass="12690">MQKGPAPHVPGPGQGCHRAEGPAGERSEAWPSDQAPKHGPPVLGSPAHTASNGKRPWVFCPLESNGAHWVQRQFFSFSFFLSIVRRANAQVSHSQPLTWGSGEGRAALSGVWQAESGVGG</sequence>
<name>A0A834BL30_9CHIR</name>
<dbReference type="EMBL" id="JABVXQ010000001">
    <property type="protein sequence ID" value="KAF6131083.1"/>
    <property type="molecule type" value="Genomic_DNA"/>
</dbReference>
<dbReference type="AlphaFoldDB" id="A0A834BL30"/>